<dbReference type="Proteomes" id="UP000297597">
    <property type="component" value="Unassembled WGS sequence"/>
</dbReference>
<dbReference type="EMBL" id="QFFZ01000035">
    <property type="protein sequence ID" value="TEB09967.1"/>
    <property type="molecule type" value="Genomic_DNA"/>
</dbReference>
<accession>A0A4Y7RNS9</accession>
<reference evidence="1 2" key="1">
    <citation type="journal article" date="2018" name="Environ. Microbiol.">
        <title>Novel energy conservation strategies and behaviour of Pelotomaculum schinkii driving syntrophic propionate catabolism.</title>
        <authorList>
            <person name="Hidalgo-Ahumada C.A.P."/>
            <person name="Nobu M.K."/>
            <person name="Narihiro T."/>
            <person name="Tamaki H."/>
            <person name="Liu W.T."/>
            <person name="Kamagata Y."/>
            <person name="Stams A.J.M."/>
            <person name="Imachi H."/>
            <person name="Sousa D.Z."/>
        </authorList>
    </citation>
    <scope>NUCLEOTIDE SEQUENCE [LARGE SCALE GENOMIC DNA]</scope>
    <source>
        <strain evidence="1 2">MGP</strain>
    </source>
</reference>
<evidence type="ECO:0000313" key="2">
    <source>
        <dbReference type="Proteomes" id="UP000297597"/>
    </source>
</evidence>
<sequence>MLDQYVLHKNLHLAPPVRATQIVMKTGAHPPLVAVQFV</sequence>
<keyword evidence="2" id="KW-1185">Reference proteome</keyword>
<organism evidence="1 2">
    <name type="scientific">Pelotomaculum propionicicum</name>
    <dbReference type="NCBI Taxonomy" id="258475"/>
    <lineage>
        <taxon>Bacteria</taxon>
        <taxon>Bacillati</taxon>
        <taxon>Bacillota</taxon>
        <taxon>Clostridia</taxon>
        <taxon>Eubacteriales</taxon>
        <taxon>Desulfotomaculaceae</taxon>
        <taxon>Pelotomaculum</taxon>
    </lineage>
</organism>
<gene>
    <name evidence="1" type="ORF">Pmgp_02770</name>
</gene>
<proteinExistence type="predicted"/>
<dbReference type="AlphaFoldDB" id="A0A4Y7RNS9"/>
<evidence type="ECO:0000313" key="1">
    <source>
        <dbReference type="EMBL" id="TEB09967.1"/>
    </source>
</evidence>
<name>A0A4Y7RNS9_9FIRM</name>
<comment type="caution">
    <text evidence="1">The sequence shown here is derived from an EMBL/GenBank/DDBJ whole genome shotgun (WGS) entry which is preliminary data.</text>
</comment>
<protein>
    <submittedName>
        <fullName evidence="1">Uncharacterized protein</fullName>
    </submittedName>
</protein>